<evidence type="ECO:0000256" key="1">
    <source>
        <dbReference type="SAM" id="MobiDB-lite"/>
    </source>
</evidence>
<gene>
    <name evidence="2" type="ORF">MNBD_PLANCTO02-2892</name>
</gene>
<dbReference type="PROSITE" id="PS50005">
    <property type="entry name" value="TPR"/>
    <property type="match status" value="1"/>
</dbReference>
<proteinExistence type="predicted"/>
<dbReference type="Gene3D" id="1.25.40.10">
    <property type="entry name" value="Tetratricopeptide repeat domain"/>
    <property type="match status" value="1"/>
</dbReference>
<feature type="region of interest" description="Disordered" evidence="1">
    <location>
        <begin position="46"/>
        <end position="72"/>
    </location>
</feature>
<protein>
    <recommendedName>
        <fullName evidence="3">Outer membrane lipoprotein BamD-like domain-containing protein</fullName>
    </recommendedName>
</protein>
<dbReference type="SUPFAM" id="SSF48452">
    <property type="entry name" value="TPR-like"/>
    <property type="match status" value="1"/>
</dbReference>
<dbReference type="EMBL" id="UOGL01000077">
    <property type="protein sequence ID" value="VAX36761.1"/>
    <property type="molecule type" value="Genomic_DNA"/>
</dbReference>
<dbReference type="Pfam" id="PF13174">
    <property type="entry name" value="TPR_6"/>
    <property type="match status" value="1"/>
</dbReference>
<evidence type="ECO:0000313" key="2">
    <source>
        <dbReference type="EMBL" id="VAX36761.1"/>
    </source>
</evidence>
<evidence type="ECO:0008006" key="3">
    <source>
        <dbReference type="Google" id="ProtNLM"/>
    </source>
</evidence>
<organism evidence="2">
    <name type="scientific">hydrothermal vent metagenome</name>
    <dbReference type="NCBI Taxonomy" id="652676"/>
    <lineage>
        <taxon>unclassified sequences</taxon>
        <taxon>metagenomes</taxon>
        <taxon>ecological metagenomes</taxon>
    </lineage>
</organism>
<accession>A0A3B1DD39</accession>
<name>A0A3B1DD39_9ZZZZ</name>
<dbReference type="InterPro" id="IPR019734">
    <property type="entry name" value="TPR_rpt"/>
</dbReference>
<dbReference type="AlphaFoldDB" id="A0A3B1DD39"/>
<feature type="compositionally biased region" description="Low complexity" evidence="1">
    <location>
        <begin position="46"/>
        <end position="60"/>
    </location>
</feature>
<sequence>MSMPFKYHCKEIVNRLCWNCQRVMLVVVWSVFLLLLPASPTWAQNKTAKASPKKTTPAKKIPAKKTPAKKQQPEIGANYNKVAYDIYVRAGLVAYVKQDLPKAVELFKKAKPFQPPRTFTVVHGTVPTGIDRLITAAKQGKSLTPKSVLEGDEKARLILMLADVYRVGGQYKRALELCNRLIKGAARKATKTQRSYAYFKRGRNYYALNTRGEERKKNAALALKDYLTAQRLRPQSDWAGKSIFLAANIHWNHFKNPDKAVILYRRLMKSYPENEEVTRSVYFIGICYEWSGRDREAMAAYQYSQKHFPASEFGHLVNKHLKKIKHKLKTQKTPPRNRKKSQ</sequence>
<dbReference type="InterPro" id="IPR011990">
    <property type="entry name" value="TPR-like_helical_dom_sf"/>
</dbReference>
<reference evidence="2" key="1">
    <citation type="submission" date="2018-06" db="EMBL/GenBank/DDBJ databases">
        <authorList>
            <person name="Zhirakovskaya E."/>
        </authorList>
    </citation>
    <scope>NUCLEOTIDE SEQUENCE</scope>
</reference>